<sequence>MSGTVAVGDALSGATVTIIDVNGKTATATSGSDGSYNVSLAGLTAPFVITATVPSGVSTTLYSVVASLSTAGGASLTVNVTPLTTAVAALLAADGDPTSLVQSGASSAVTSAAVSAAVAKLDTALTSILSANGLPSTFDPIGGSFAANQKGADAVIDSVSVTPSVKGTGLQLVSLADPNTPISLNQNTSVATPLKAPTQAANYLSSLLTSLSQCMADVQGGSTTSASTACSSALDAKYLNNGMSFAQRHSLFRKGTTLQGIKTLAFLPAGTLPAITNPAALVYFLFTQPDGTQNFASDVVQQLPNGSWDVIGNQAQFPAYIASFVGRVQYLDSADASKGRYESGLTIQIPPVVTANGVQTAVGSALVQGPGLPANGVYMLGAFSGFGPYLTFPMAPVASPPKLQLSSTPSWPDVGMSDQYKWSWAGLSSTTGATVPATADYASAQADVSGIQQFGAYTVKFYDYSGNAIGTPQTVLNIAANASAATGATVPWPTLGSDVIGNLLTPGGAGAMTVVTAQAGGVPSATIDWTVPSAAQPYPNTWVQVSSQSGEQFKNGALTYQAQSYGMMNWASPTIKGTSYSSTISHYVDQLTAGTNIYAQAAAQVQIGWQADGRYYTSTWQYNN</sequence>
<proteinExistence type="predicted"/>
<dbReference type="Proteomes" id="UP000235347">
    <property type="component" value="Unassembled WGS sequence"/>
</dbReference>
<accession>A0A2N7VH09</accession>
<evidence type="ECO:0000313" key="2">
    <source>
        <dbReference type="Proteomes" id="UP000235347"/>
    </source>
</evidence>
<protein>
    <submittedName>
        <fullName evidence="1">Cell wall anchor protein</fullName>
    </submittedName>
</protein>
<reference evidence="1 2" key="1">
    <citation type="submission" date="2018-01" db="EMBL/GenBank/DDBJ databases">
        <title>Whole genome analyses suggest that Burkholderia sensu lato contains two further novel genera in the rhizoxinica-symbiotica group Mycetohabitans gen. nov., and Trinickia gen. nov.: implications for the evolution of diazotrophy and nodulation in the Burkholderiaceae.</title>
        <authorList>
            <person name="Estrada-de los Santos P."/>
            <person name="Palmer M."/>
            <person name="Chavez-Ramirez B."/>
            <person name="Beukes C."/>
            <person name="Steenkamp E.T."/>
            <person name="Hirsch A.M."/>
            <person name="Manyaka P."/>
            <person name="Maluk M."/>
            <person name="Lafos M."/>
            <person name="Crook M."/>
            <person name="Gross E."/>
            <person name="Simon M.F."/>
            <person name="Bueno dos Reis Junior F."/>
            <person name="Poole P.S."/>
            <person name="Venter S.N."/>
            <person name="James E.K."/>
        </authorList>
    </citation>
    <scope>NUCLEOTIDE SEQUENCE [LARGE SCALE GENOMIC DNA]</scope>
    <source>
        <strain evidence="1 2">GP25-8</strain>
    </source>
</reference>
<dbReference type="RefSeq" id="WP_102612698.1">
    <property type="nucleotide sequence ID" value="NZ_CADIKD010000029.1"/>
</dbReference>
<name>A0A2N7VH09_9BURK</name>
<dbReference type="EMBL" id="PNYB01000035">
    <property type="protein sequence ID" value="PMS16438.1"/>
    <property type="molecule type" value="Genomic_DNA"/>
</dbReference>
<keyword evidence="2" id="KW-1185">Reference proteome</keyword>
<evidence type="ECO:0000313" key="1">
    <source>
        <dbReference type="EMBL" id="PMS16438.1"/>
    </source>
</evidence>
<organism evidence="1 2">
    <name type="scientific">Trinickia soli</name>
    <dbReference type="NCBI Taxonomy" id="380675"/>
    <lineage>
        <taxon>Bacteria</taxon>
        <taxon>Pseudomonadati</taxon>
        <taxon>Pseudomonadota</taxon>
        <taxon>Betaproteobacteria</taxon>
        <taxon>Burkholderiales</taxon>
        <taxon>Burkholderiaceae</taxon>
        <taxon>Trinickia</taxon>
    </lineage>
</organism>
<dbReference type="AlphaFoldDB" id="A0A2N7VH09"/>
<gene>
    <name evidence="1" type="ORF">C0Z19_25925</name>
</gene>
<comment type="caution">
    <text evidence="1">The sequence shown here is derived from an EMBL/GenBank/DDBJ whole genome shotgun (WGS) entry which is preliminary data.</text>
</comment>